<dbReference type="Proteomes" id="UP000807504">
    <property type="component" value="Unassembled WGS sequence"/>
</dbReference>
<evidence type="ECO:0000313" key="3">
    <source>
        <dbReference type="Proteomes" id="UP000807504"/>
    </source>
</evidence>
<proteinExistence type="predicted"/>
<keyword evidence="1" id="KW-0472">Membrane</keyword>
<sequence length="94" mass="11162">MKKLLDKINNAFDGIPYLPSTLRFPMSVLCYYTGIFIPFLHCIVAEFPLCIMDWFFSAVLAFNCFFVGTYFFMRRRKDLAKENANRDRMFEFDA</sequence>
<dbReference type="EMBL" id="JABXBU010000015">
    <property type="protein sequence ID" value="KAF8787414.1"/>
    <property type="molecule type" value="Genomic_DNA"/>
</dbReference>
<keyword evidence="1" id="KW-0812">Transmembrane</keyword>
<evidence type="ECO:0000313" key="2">
    <source>
        <dbReference type="EMBL" id="KAF8787414.1"/>
    </source>
</evidence>
<protein>
    <submittedName>
        <fullName evidence="2">Uncharacterized protein</fullName>
    </submittedName>
</protein>
<comment type="caution">
    <text evidence="2">The sequence shown here is derived from an EMBL/GenBank/DDBJ whole genome shotgun (WGS) entry which is preliminary data.</text>
</comment>
<organism evidence="2 3">
    <name type="scientific">Argiope bruennichi</name>
    <name type="common">Wasp spider</name>
    <name type="synonym">Aranea bruennichi</name>
    <dbReference type="NCBI Taxonomy" id="94029"/>
    <lineage>
        <taxon>Eukaryota</taxon>
        <taxon>Metazoa</taxon>
        <taxon>Ecdysozoa</taxon>
        <taxon>Arthropoda</taxon>
        <taxon>Chelicerata</taxon>
        <taxon>Arachnida</taxon>
        <taxon>Araneae</taxon>
        <taxon>Araneomorphae</taxon>
        <taxon>Entelegynae</taxon>
        <taxon>Araneoidea</taxon>
        <taxon>Araneidae</taxon>
        <taxon>Argiope</taxon>
    </lineage>
</organism>
<keyword evidence="1" id="KW-1133">Transmembrane helix</keyword>
<reference evidence="2" key="2">
    <citation type="submission" date="2020-06" db="EMBL/GenBank/DDBJ databases">
        <authorList>
            <person name="Sheffer M."/>
        </authorList>
    </citation>
    <scope>NUCLEOTIDE SEQUENCE</scope>
</reference>
<name>A0A8T0F874_ARGBR</name>
<gene>
    <name evidence="2" type="ORF">HNY73_009015</name>
</gene>
<keyword evidence="3" id="KW-1185">Reference proteome</keyword>
<feature type="transmembrane region" description="Helical" evidence="1">
    <location>
        <begin position="54"/>
        <end position="73"/>
    </location>
</feature>
<evidence type="ECO:0000256" key="1">
    <source>
        <dbReference type="SAM" id="Phobius"/>
    </source>
</evidence>
<dbReference type="AlphaFoldDB" id="A0A8T0F874"/>
<feature type="transmembrane region" description="Helical" evidence="1">
    <location>
        <begin position="29"/>
        <end position="48"/>
    </location>
</feature>
<accession>A0A8T0F874</accession>
<reference evidence="2" key="1">
    <citation type="journal article" date="2020" name="bioRxiv">
        <title>Chromosome-level reference genome of the European wasp spider Argiope bruennichi: a resource for studies on range expansion and evolutionary adaptation.</title>
        <authorList>
            <person name="Sheffer M.M."/>
            <person name="Hoppe A."/>
            <person name="Krehenwinkel H."/>
            <person name="Uhl G."/>
            <person name="Kuss A.W."/>
            <person name="Jensen L."/>
            <person name="Jensen C."/>
            <person name="Gillespie R.G."/>
            <person name="Hoff K.J."/>
            <person name="Prost S."/>
        </authorList>
    </citation>
    <scope>NUCLEOTIDE SEQUENCE</scope>
</reference>